<dbReference type="PANTHER" id="PTHR35814:SF1">
    <property type="entry name" value="GLUTATHIONE S-TRANSFERASE-RELATED"/>
    <property type="match status" value="1"/>
</dbReference>
<feature type="transmembrane region" description="Helical" evidence="5">
    <location>
        <begin position="59"/>
        <end position="87"/>
    </location>
</feature>
<dbReference type="EMBL" id="CP036200">
    <property type="protein sequence ID" value="QBF83468.1"/>
    <property type="molecule type" value="Genomic_DNA"/>
</dbReference>
<dbReference type="Gene3D" id="1.20.120.550">
    <property type="entry name" value="Membrane associated eicosanoid/glutathione metabolism-like domain"/>
    <property type="match status" value="1"/>
</dbReference>
<dbReference type="Pfam" id="PF01124">
    <property type="entry name" value="MAPEG"/>
    <property type="match status" value="1"/>
</dbReference>
<dbReference type="KEGG" id="smai:EXU30_12745"/>
<dbReference type="Proteomes" id="UP000291106">
    <property type="component" value="Chromosome"/>
</dbReference>
<evidence type="ECO:0000256" key="2">
    <source>
        <dbReference type="ARBA" id="ARBA00022692"/>
    </source>
</evidence>
<organism evidence="6 7">
    <name type="scientific">Shewanella maritima</name>
    <dbReference type="NCBI Taxonomy" id="2520507"/>
    <lineage>
        <taxon>Bacteria</taxon>
        <taxon>Pseudomonadati</taxon>
        <taxon>Pseudomonadota</taxon>
        <taxon>Gammaproteobacteria</taxon>
        <taxon>Alteromonadales</taxon>
        <taxon>Shewanellaceae</taxon>
        <taxon>Shewanella</taxon>
    </lineage>
</organism>
<evidence type="ECO:0000256" key="3">
    <source>
        <dbReference type="ARBA" id="ARBA00022989"/>
    </source>
</evidence>
<comment type="subcellular location">
    <subcellularLocation>
        <location evidence="1">Membrane</location>
    </subcellularLocation>
</comment>
<evidence type="ECO:0000256" key="5">
    <source>
        <dbReference type="SAM" id="Phobius"/>
    </source>
</evidence>
<evidence type="ECO:0000256" key="1">
    <source>
        <dbReference type="ARBA" id="ARBA00004370"/>
    </source>
</evidence>
<dbReference type="InterPro" id="IPR023352">
    <property type="entry name" value="MAPEG-like_dom_sf"/>
</dbReference>
<evidence type="ECO:0000313" key="6">
    <source>
        <dbReference type="EMBL" id="QBF83468.1"/>
    </source>
</evidence>
<keyword evidence="4 5" id="KW-0472">Membrane</keyword>
<dbReference type="OrthoDB" id="8537976at2"/>
<evidence type="ECO:0000313" key="7">
    <source>
        <dbReference type="Proteomes" id="UP000291106"/>
    </source>
</evidence>
<dbReference type="RefSeq" id="WP_130600613.1">
    <property type="nucleotide sequence ID" value="NZ_CP036200.1"/>
</dbReference>
<dbReference type="GO" id="GO:0016020">
    <property type="term" value="C:membrane"/>
    <property type="evidence" value="ECO:0007669"/>
    <property type="project" value="UniProtKB-SubCell"/>
</dbReference>
<feature type="transmembrane region" description="Helical" evidence="5">
    <location>
        <begin position="6"/>
        <end position="25"/>
    </location>
</feature>
<dbReference type="PANTHER" id="PTHR35814">
    <property type="match status" value="1"/>
</dbReference>
<dbReference type="AlphaFoldDB" id="A0A411PIY4"/>
<protein>
    <submittedName>
        <fullName evidence="6">MAPEG family protein</fullName>
    </submittedName>
</protein>
<feature type="transmembrane region" description="Helical" evidence="5">
    <location>
        <begin position="107"/>
        <end position="129"/>
    </location>
</feature>
<keyword evidence="7" id="KW-1185">Reference proteome</keyword>
<dbReference type="InterPro" id="IPR001129">
    <property type="entry name" value="Membr-assoc_MAPEG"/>
</dbReference>
<keyword evidence="2 5" id="KW-0812">Transmembrane</keyword>
<proteinExistence type="predicted"/>
<reference evidence="6 7" key="1">
    <citation type="submission" date="2019-02" db="EMBL/GenBank/DDBJ databases">
        <title>Shewanella sp. D4-2 isolated from Dokdo Island.</title>
        <authorList>
            <person name="Baek K."/>
        </authorList>
    </citation>
    <scope>NUCLEOTIDE SEQUENCE [LARGE SCALE GENOMIC DNA]</scope>
    <source>
        <strain evidence="6 7">D4-2</strain>
    </source>
</reference>
<keyword evidence="3 5" id="KW-1133">Transmembrane helix</keyword>
<accession>A0A411PIY4</accession>
<dbReference type="SUPFAM" id="SSF161084">
    <property type="entry name" value="MAPEG domain-like"/>
    <property type="match status" value="1"/>
</dbReference>
<gene>
    <name evidence="6" type="ORF">EXU30_12745</name>
</gene>
<name>A0A411PIY4_9GAMM</name>
<evidence type="ECO:0000256" key="4">
    <source>
        <dbReference type="ARBA" id="ARBA00023136"/>
    </source>
</evidence>
<sequence length="134" mass="14882">MSFLVSGLYVSLTALLIIALSLYVIKMRRKHRVGIGDGEHRELSIAIRTQANLIENAPIVLLLMVLAEANGLSILWLHLLGCVWLFARIIHPYGLVKSNGGIHWGRYYGMALTWIVVFALAGVNVGFYLGHLLD</sequence>